<dbReference type="EMBL" id="PGCI01000128">
    <property type="protein sequence ID" value="PLW38428.1"/>
    <property type="molecule type" value="Genomic_DNA"/>
</dbReference>
<evidence type="ECO:0000313" key="6">
    <source>
        <dbReference type="Proteomes" id="UP000235392"/>
    </source>
</evidence>
<evidence type="ECO:0000313" key="5">
    <source>
        <dbReference type="Proteomes" id="UP000235388"/>
    </source>
</evidence>
<dbReference type="OrthoDB" id="2503003at2759"/>
<dbReference type="CDD" id="cd16100">
    <property type="entry name" value="ARID"/>
    <property type="match status" value="1"/>
</dbReference>
<evidence type="ECO:0000313" key="2">
    <source>
        <dbReference type="EMBL" id="PLW10310.1"/>
    </source>
</evidence>
<keyword evidence="5" id="KW-1185">Reference proteome</keyword>
<reference evidence="5 6" key="1">
    <citation type="submission" date="2017-11" db="EMBL/GenBank/DDBJ databases">
        <title>De novo assembly and phasing of dikaryotic genomes from two isolates of Puccinia coronata f. sp. avenae, the causal agent of oat crown rust.</title>
        <authorList>
            <person name="Miller M.E."/>
            <person name="Zhang Y."/>
            <person name="Omidvar V."/>
            <person name="Sperschneider J."/>
            <person name="Schwessinger B."/>
            <person name="Raley C."/>
            <person name="Palmer J.M."/>
            <person name="Garnica D."/>
            <person name="Upadhyaya N."/>
            <person name="Rathjen J."/>
            <person name="Taylor J.M."/>
            <person name="Park R.F."/>
            <person name="Dodds P.N."/>
            <person name="Hirsch C.D."/>
            <person name="Kianian S.F."/>
            <person name="Figueroa M."/>
        </authorList>
    </citation>
    <scope>NUCLEOTIDE SEQUENCE [LARGE SCALE GENOMIC DNA]</scope>
    <source>
        <strain evidence="3">12NC29</strain>
        <strain evidence="2">12SD80</strain>
    </source>
</reference>
<dbReference type="InterPro" id="IPR001606">
    <property type="entry name" value="ARID_dom"/>
</dbReference>
<feature type="domain" description="ARID" evidence="1">
    <location>
        <begin position="168"/>
        <end position="265"/>
    </location>
</feature>
<evidence type="ECO:0000313" key="4">
    <source>
        <dbReference type="EMBL" id="PLW38428.1"/>
    </source>
</evidence>
<dbReference type="GO" id="GO:0003677">
    <property type="term" value="F:DNA binding"/>
    <property type="evidence" value="ECO:0007669"/>
    <property type="project" value="InterPro"/>
</dbReference>
<dbReference type="AlphaFoldDB" id="A0A2N5SAQ1"/>
<dbReference type="EMBL" id="PGCJ01000316">
    <property type="protein sequence ID" value="PLW32723.1"/>
    <property type="molecule type" value="Genomic_DNA"/>
</dbReference>
<protein>
    <recommendedName>
        <fullName evidence="1">ARID domain-containing protein</fullName>
    </recommendedName>
</protein>
<evidence type="ECO:0000259" key="1">
    <source>
        <dbReference type="PROSITE" id="PS51011"/>
    </source>
</evidence>
<evidence type="ECO:0000313" key="3">
    <source>
        <dbReference type="EMBL" id="PLW32723.1"/>
    </source>
</evidence>
<sequence length="313" mass="34559">MSHPNQQNQQPRAYWTHAHHLTWQTEVVRRPPASGNYASLPASQPLLFQQQSQAQLTRAPHHLGANTSFQLVAVTPQQYIRQISHGGQQLLVFQGSPALVQRVATGPIEPRRPPARMVHPVLQYSPGASSSPHLDPLLAGRSSSSPNVLTAYNPPATWVRNITAHLDIIAPDSFAATVGDHLRRKGLWNGPPLFRGKELDLFKVWSTCLKAGGFDRVTAVGLWGHIAVEMDGSINASDHNDVQPAAYELWELYRFCCLDSERAFWGILAQVERDRHQTHSIAPVPSQAFQTAGLSHNYARPSSNPSTNPSSPR</sequence>
<dbReference type="PROSITE" id="PS51011">
    <property type="entry name" value="ARID"/>
    <property type="match status" value="1"/>
</dbReference>
<dbReference type="Proteomes" id="UP000235388">
    <property type="component" value="Unassembled WGS sequence"/>
</dbReference>
<dbReference type="Pfam" id="PF01388">
    <property type="entry name" value="ARID"/>
    <property type="match status" value="1"/>
</dbReference>
<organism evidence="2 6">
    <name type="scientific">Puccinia coronata f. sp. avenae</name>
    <dbReference type="NCBI Taxonomy" id="200324"/>
    <lineage>
        <taxon>Eukaryota</taxon>
        <taxon>Fungi</taxon>
        <taxon>Dikarya</taxon>
        <taxon>Basidiomycota</taxon>
        <taxon>Pucciniomycotina</taxon>
        <taxon>Pucciniomycetes</taxon>
        <taxon>Pucciniales</taxon>
        <taxon>Pucciniaceae</taxon>
        <taxon>Puccinia</taxon>
    </lineage>
</organism>
<dbReference type="SUPFAM" id="SSF46774">
    <property type="entry name" value="ARID-like"/>
    <property type="match status" value="1"/>
</dbReference>
<dbReference type="EMBL" id="PGCI01000968">
    <property type="protein sequence ID" value="PLW10310.1"/>
    <property type="molecule type" value="Genomic_DNA"/>
</dbReference>
<comment type="caution">
    <text evidence="2">The sequence shown here is derived from an EMBL/GenBank/DDBJ whole genome shotgun (WGS) entry which is preliminary data.</text>
</comment>
<dbReference type="InterPro" id="IPR036431">
    <property type="entry name" value="ARID_dom_sf"/>
</dbReference>
<dbReference type="Proteomes" id="UP000235392">
    <property type="component" value="Unassembled WGS sequence"/>
</dbReference>
<gene>
    <name evidence="3" type="ORF">PCANC_19569</name>
    <name evidence="4" type="ORF">PCASD_10341</name>
    <name evidence="2" type="ORF">PCASD_25456</name>
</gene>
<proteinExistence type="predicted"/>
<name>A0A2N5SAQ1_9BASI</name>
<accession>A0A2N5SAQ1</accession>
<dbReference type="Gene3D" id="1.10.150.60">
    <property type="entry name" value="ARID DNA-binding domain"/>
    <property type="match status" value="1"/>
</dbReference>